<organism evidence="1 2">
    <name type="scientific">Arctium lappa</name>
    <name type="common">Greater burdock</name>
    <name type="synonym">Lappa major</name>
    <dbReference type="NCBI Taxonomy" id="4217"/>
    <lineage>
        <taxon>Eukaryota</taxon>
        <taxon>Viridiplantae</taxon>
        <taxon>Streptophyta</taxon>
        <taxon>Embryophyta</taxon>
        <taxon>Tracheophyta</taxon>
        <taxon>Spermatophyta</taxon>
        <taxon>Magnoliopsida</taxon>
        <taxon>eudicotyledons</taxon>
        <taxon>Gunneridae</taxon>
        <taxon>Pentapetalae</taxon>
        <taxon>asterids</taxon>
        <taxon>campanulids</taxon>
        <taxon>Asterales</taxon>
        <taxon>Asteraceae</taxon>
        <taxon>Carduoideae</taxon>
        <taxon>Cardueae</taxon>
        <taxon>Arctiinae</taxon>
        <taxon>Arctium</taxon>
    </lineage>
</organism>
<sequence>MIQTSTVCNSCPVRMFLVLGAILFMILGKAHHPGKRLHANSMCWNLGRQYHIASSNDTGKRLSTGFVETRLSSVKPLIIYKEEESLLAALQQNAKLMMTAFGGPLDVYARDK</sequence>
<comment type="caution">
    <text evidence="1">The sequence shown here is derived from an EMBL/GenBank/DDBJ whole genome shotgun (WGS) entry which is preliminary data.</text>
</comment>
<gene>
    <name evidence="1" type="ORF">L6452_13758</name>
</gene>
<protein>
    <submittedName>
        <fullName evidence="1">Uncharacterized protein</fullName>
    </submittedName>
</protein>
<evidence type="ECO:0000313" key="1">
    <source>
        <dbReference type="EMBL" id="KAI3734293.1"/>
    </source>
</evidence>
<proteinExistence type="predicted"/>
<dbReference type="EMBL" id="CM042050">
    <property type="protein sequence ID" value="KAI3734293.1"/>
    <property type="molecule type" value="Genomic_DNA"/>
</dbReference>
<evidence type="ECO:0000313" key="2">
    <source>
        <dbReference type="Proteomes" id="UP001055879"/>
    </source>
</evidence>
<name>A0ACB9CJ64_ARCLA</name>
<reference evidence="1 2" key="2">
    <citation type="journal article" date="2022" name="Mol. Ecol. Resour.">
        <title>The genomes of chicory, endive, great burdock and yacon provide insights into Asteraceae paleo-polyploidization history and plant inulin production.</title>
        <authorList>
            <person name="Fan W."/>
            <person name="Wang S."/>
            <person name="Wang H."/>
            <person name="Wang A."/>
            <person name="Jiang F."/>
            <person name="Liu H."/>
            <person name="Zhao H."/>
            <person name="Xu D."/>
            <person name="Zhang Y."/>
        </authorList>
    </citation>
    <scope>NUCLEOTIDE SEQUENCE [LARGE SCALE GENOMIC DNA]</scope>
    <source>
        <strain evidence="2">cv. Niubang</strain>
    </source>
</reference>
<keyword evidence="2" id="KW-1185">Reference proteome</keyword>
<accession>A0ACB9CJ64</accession>
<dbReference type="Proteomes" id="UP001055879">
    <property type="component" value="Linkage Group LG04"/>
</dbReference>
<reference evidence="2" key="1">
    <citation type="journal article" date="2022" name="Mol. Ecol. Resour.">
        <title>The genomes of chicory, endive, great burdock and yacon provide insights into Asteraceae palaeo-polyploidization history and plant inulin production.</title>
        <authorList>
            <person name="Fan W."/>
            <person name="Wang S."/>
            <person name="Wang H."/>
            <person name="Wang A."/>
            <person name="Jiang F."/>
            <person name="Liu H."/>
            <person name="Zhao H."/>
            <person name="Xu D."/>
            <person name="Zhang Y."/>
        </authorList>
    </citation>
    <scope>NUCLEOTIDE SEQUENCE [LARGE SCALE GENOMIC DNA]</scope>
    <source>
        <strain evidence="2">cv. Niubang</strain>
    </source>
</reference>